<evidence type="ECO:0000313" key="2">
    <source>
        <dbReference type="EMBL" id="MFD2574374.1"/>
    </source>
</evidence>
<proteinExistence type="predicted"/>
<evidence type="ECO:0000313" key="3">
    <source>
        <dbReference type="Proteomes" id="UP001597469"/>
    </source>
</evidence>
<feature type="chain" id="PRO_5045340355" evidence="1">
    <location>
        <begin position="21"/>
        <end position="159"/>
    </location>
</feature>
<dbReference type="EMBL" id="JBHULN010000027">
    <property type="protein sequence ID" value="MFD2574374.1"/>
    <property type="molecule type" value="Genomic_DNA"/>
</dbReference>
<sequence length="159" mass="16816">MNFSKLITSVLLIASSMACSKSDNNDTVTPSVNATMSAQINGQAFNTTSALSTFTKATKDLTVTGSDANHQVGFTLVNFSGPATVALEDRLSGKSTGSYLDVKTTTMYTIQGGRTGTVTVTRFANDVIEGTFSLKTYNSGDKKEFTVTNGQFKLPVANL</sequence>
<feature type="signal peptide" evidence="1">
    <location>
        <begin position="1"/>
        <end position="20"/>
    </location>
</feature>
<dbReference type="PROSITE" id="PS51257">
    <property type="entry name" value="PROKAR_LIPOPROTEIN"/>
    <property type="match status" value="1"/>
</dbReference>
<organism evidence="2 3">
    <name type="scientific">Spirosoma soli</name>
    <dbReference type="NCBI Taxonomy" id="1770529"/>
    <lineage>
        <taxon>Bacteria</taxon>
        <taxon>Pseudomonadati</taxon>
        <taxon>Bacteroidota</taxon>
        <taxon>Cytophagia</taxon>
        <taxon>Cytophagales</taxon>
        <taxon>Cytophagaceae</taxon>
        <taxon>Spirosoma</taxon>
    </lineage>
</organism>
<keyword evidence="1" id="KW-0732">Signal</keyword>
<dbReference type="InterPro" id="IPR046219">
    <property type="entry name" value="DUF6252"/>
</dbReference>
<gene>
    <name evidence="2" type="ORF">ACFSUS_27310</name>
</gene>
<comment type="caution">
    <text evidence="2">The sequence shown here is derived from an EMBL/GenBank/DDBJ whole genome shotgun (WGS) entry which is preliminary data.</text>
</comment>
<dbReference type="Pfam" id="PF19765">
    <property type="entry name" value="DUF6252"/>
    <property type="match status" value="1"/>
</dbReference>
<accession>A0ABW5MCG7</accession>
<name>A0ABW5MCG7_9BACT</name>
<keyword evidence="3" id="KW-1185">Reference proteome</keyword>
<reference evidence="3" key="1">
    <citation type="journal article" date="2019" name="Int. J. Syst. Evol. Microbiol.">
        <title>The Global Catalogue of Microorganisms (GCM) 10K type strain sequencing project: providing services to taxonomists for standard genome sequencing and annotation.</title>
        <authorList>
            <consortium name="The Broad Institute Genomics Platform"/>
            <consortium name="The Broad Institute Genome Sequencing Center for Infectious Disease"/>
            <person name="Wu L."/>
            <person name="Ma J."/>
        </authorList>
    </citation>
    <scope>NUCLEOTIDE SEQUENCE [LARGE SCALE GENOMIC DNA]</scope>
    <source>
        <strain evidence="3">KCTC 42805</strain>
    </source>
</reference>
<dbReference type="Proteomes" id="UP001597469">
    <property type="component" value="Unassembled WGS sequence"/>
</dbReference>
<protein>
    <submittedName>
        <fullName evidence="2">DUF6252 family protein</fullName>
    </submittedName>
</protein>
<dbReference type="RefSeq" id="WP_381528014.1">
    <property type="nucleotide sequence ID" value="NZ_JBHULN010000027.1"/>
</dbReference>
<evidence type="ECO:0000256" key="1">
    <source>
        <dbReference type="SAM" id="SignalP"/>
    </source>
</evidence>